<dbReference type="EMBL" id="HBUF01056412">
    <property type="protein sequence ID" value="CAG6624101.1"/>
    <property type="molecule type" value="Transcribed_RNA"/>
</dbReference>
<sequence>MPNRWVSSQSVAPSPPSQSKAVTLSATVLTIPVAVLPATPAAVLPATPEAAFPDQAMVHLDQFPSVLPVLDQSTLGLQTAKLEDQSMAVRPVLRQSMSLTLQTL</sequence>
<name>A0A8D8MAS4_9HEMI</name>
<organism evidence="1">
    <name type="scientific">Cacopsylla melanoneura</name>
    <dbReference type="NCBI Taxonomy" id="428564"/>
    <lineage>
        <taxon>Eukaryota</taxon>
        <taxon>Metazoa</taxon>
        <taxon>Ecdysozoa</taxon>
        <taxon>Arthropoda</taxon>
        <taxon>Hexapoda</taxon>
        <taxon>Insecta</taxon>
        <taxon>Pterygota</taxon>
        <taxon>Neoptera</taxon>
        <taxon>Paraneoptera</taxon>
        <taxon>Hemiptera</taxon>
        <taxon>Sternorrhyncha</taxon>
        <taxon>Psylloidea</taxon>
        <taxon>Psyllidae</taxon>
        <taxon>Psyllinae</taxon>
        <taxon>Cacopsylla</taxon>
    </lineage>
</organism>
<dbReference type="EMBL" id="HBUF01056411">
    <property type="protein sequence ID" value="CAG6624099.1"/>
    <property type="molecule type" value="Transcribed_RNA"/>
</dbReference>
<evidence type="ECO:0000313" key="1">
    <source>
        <dbReference type="EMBL" id="CAG6624103.1"/>
    </source>
</evidence>
<proteinExistence type="predicted"/>
<accession>A0A8D8MAS4</accession>
<reference evidence="1" key="1">
    <citation type="submission" date="2021-05" db="EMBL/GenBank/DDBJ databases">
        <authorList>
            <person name="Alioto T."/>
            <person name="Alioto T."/>
            <person name="Gomez Garrido J."/>
        </authorList>
    </citation>
    <scope>NUCLEOTIDE SEQUENCE</scope>
</reference>
<protein>
    <submittedName>
        <fullName evidence="1">Uncharacterized protein</fullName>
    </submittedName>
</protein>
<dbReference type="EMBL" id="HBUF01056413">
    <property type="protein sequence ID" value="CAG6624103.1"/>
    <property type="molecule type" value="Transcribed_RNA"/>
</dbReference>
<dbReference type="AlphaFoldDB" id="A0A8D8MAS4"/>